<evidence type="ECO:0008006" key="3">
    <source>
        <dbReference type="Google" id="ProtNLM"/>
    </source>
</evidence>
<dbReference type="RefSeq" id="WP_122114168.1">
    <property type="nucleotide sequence ID" value="NZ_QOKZ01000011.1"/>
</dbReference>
<name>A0A3M0M1U1_9RHOB</name>
<organism evidence="1 2">
    <name type="scientific">Paracoccus alkanivorans</name>
    <dbReference type="NCBI Taxonomy" id="2116655"/>
    <lineage>
        <taxon>Bacteria</taxon>
        <taxon>Pseudomonadati</taxon>
        <taxon>Pseudomonadota</taxon>
        <taxon>Alphaproteobacteria</taxon>
        <taxon>Rhodobacterales</taxon>
        <taxon>Paracoccaceae</taxon>
        <taxon>Paracoccus</taxon>
    </lineage>
</organism>
<dbReference type="EMBL" id="QOKZ01000011">
    <property type="protein sequence ID" value="RMC31626.1"/>
    <property type="molecule type" value="Genomic_DNA"/>
</dbReference>
<proteinExistence type="predicted"/>
<accession>A0A3M0M1U1</accession>
<reference evidence="1 2" key="1">
    <citation type="submission" date="2018-07" db="EMBL/GenBank/DDBJ databases">
        <authorList>
            <person name="Zhang Y."/>
            <person name="Wang L."/>
            <person name="Ma S."/>
        </authorList>
    </citation>
    <scope>NUCLEOTIDE SEQUENCE [LARGE SCALE GENOMIC DNA]</scope>
    <source>
        <strain evidence="1 2">4-2</strain>
    </source>
</reference>
<gene>
    <name evidence="1" type="ORF">C9E81_20255</name>
</gene>
<evidence type="ECO:0000313" key="2">
    <source>
        <dbReference type="Proteomes" id="UP000273516"/>
    </source>
</evidence>
<dbReference type="OrthoDB" id="7868213at2"/>
<dbReference type="AlphaFoldDB" id="A0A3M0M1U1"/>
<keyword evidence="2" id="KW-1185">Reference proteome</keyword>
<evidence type="ECO:0000313" key="1">
    <source>
        <dbReference type="EMBL" id="RMC31626.1"/>
    </source>
</evidence>
<protein>
    <recommendedName>
        <fullName evidence="3">Sarcosine oxidase subunit gamma</fullName>
    </recommendedName>
</protein>
<sequence length="167" mass="17555">MRERDWTNAAPGAGEAIETPGVTVRCLAPGGAALISGNLDEALARLAPGARMIGLLEDIPGGAFALRIARDRALLCTPEPLDIAPGWHEVYAVSPADDLYVPLEITGDEAGTLRDSCMSALPGSPSAMTLFGDRQCLVARAGAAIRIWVPRPEAAELWTRLRLLSGA</sequence>
<comment type="caution">
    <text evidence="1">The sequence shown here is derived from an EMBL/GenBank/DDBJ whole genome shotgun (WGS) entry which is preliminary data.</text>
</comment>
<dbReference type="Proteomes" id="UP000273516">
    <property type="component" value="Unassembled WGS sequence"/>
</dbReference>